<dbReference type="PANTHER" id="PTHR32063">
    <property type="match status" value="1"/>
</dbReference>
<dbReference type="AlphaFoldDB" id="A0A2T3NKU2"/>
<dbReference type="RefSeq" id="WP_107296684.1">
    <property type="nucleotide sequence ID" value="NZ_PYMB01000001.1"/>
</dbReference>
<dbReference type="Gene3D" id="1.20.1640.10">
    <property type="entry name" value="Multidrug efflux transporter AcrB transmembrane domain"/>
    <property type="match status" value="2"/>
</dbReference>
<dbReference type="SUPFAM" id="SSF82693">
    <property type="entry name" value="Multidrug efflux transporter AcrB pore domain, PN1, PN2, PC1 and PC2 subdomains"/>
    <property type="match status" value="1"/>
</dbReference>
<dbReference type="SUPFAM" id="SSF82866">
    <property type="entry name" value="Multidrug efflux transporter AcrB transmembrane domain"/>
    <property type="match status" value="2"/>
</dbReference>
<feature type="transmembrane region" description="Helical" evidence="1">
    <location>
        <begin position="35"/>
        <end position="55"/>
    </location>
</feature>
<feature type="transmembrane region" description="Helical" evidence="1">
    <location>
        <begin position="911"/>
        <end position="930"/>
    </location>
</feature>
<feature type="transmembrane region" description="Helical" evidence="1">
    <location>
        <begin position="481"/>
        <end position="499"/>
    </location>
</feature>
<dbReference type="GO" id="GO:0005886">
    <property type="term" value="C:plasma membrane"/>
    <property type="evidence" value="ECO:0007669"/>
    <property type="project" value="TreeGrafter"/>
</dbReference>
<dbReference type="Gene3D" id="3.30.70.1430">
    <property type="entry name" value="Multidrug efflux transporter AcrB pore domain"/>
    <property type="match status" value="2"/>
</dbReference>
<feature type="transmembrane region" description="Helical" evidence="1">
    <location>
        <begin position="936"/>
        <end position="958"/>
    </location>
</feature>
<comment type="caution">
    <text evidence="2">The sequence shown here is derived from an EMBL/GenBank/DDBJ whole genome shotgun (WGS) entry which is preliminary data.</text>
</comment>
<keyword evidence="1" id="KW-1133">Transmembrane helix</keyword>
<evidence type="ECO:0000313" key="2">
    <source>
        <dbReference type="EMBL" id="PSW16062.1"/>
    </source>
</evidence>
<feature type="transmembrane region" description="Helical" evidence="1">
    <location>
        <begin position="454"/>
        <end position="475"/>
    </location>
</feature>
<dbReference type="EMBL" id="PYMB01000001">
    <property type="protein sequence ID" value="PSW16062.1"/>
    <property type="molecule type" value="Genomic_DNA"/>
</dbReference>
<proteinExistence type="predicted"/>
<dbReference type="InterPro" id="IPR001036">
    <property type="entry name" value="Acrflvin-R"/>
</dbReference>
<feature type="transmembrane region" description="Helical" evidence="1">
    <location>
        <begin position="380"/>
        <end position="398"/>
    </location>
</feature>
<dbReference type="OrthoDB" id="5287122at2"/>
<dbReference type="InterPro" id="IPR027463">
    <property type="entry name" value="AcrB_DN_DC_subdom"/>
</dbReference>
<dbReference type="PRINTS" id="PR00702">
    <property type="entry name" value="ACRIFLAVINRP"/>
</dbReference>
<organism evidence="2 3">
    <name type="scientific">Photobacterium rosenbergii</name>
    <dbReference type="NCBI Taxonomy" id="294936"/>
    <lineage>
        <taxon>Bacteria</taxon>
        <taxon>Pseudomonadati</taxon>
        <taxon>Pseudomonadota</taxon>
        <taxon>Gammaproteobacteria</taxon>
        <taxon>Vibrionales</taxon>
        <taxon>Vibrionaceae</taxon>
        <taxon>Photobacterium</taxon>
    </lineage>
</organism>
<evidence type="ECO:0000313" key="3">
    <source>
        <dbReference type="Proteomes" id="UP000241346"/>
    </source>
</evidence>
<dbReference type="Gene3D" id="3.30.2090.10">
    <property type="entry name" value="Multidrug efflux transporter AcrB TolC docking domain, DN and DC subdomains"/>
    <property type="match status" value="2"/>
</dbReference>
<reference evidence="2 3" key="1">
    <citation type="submission" date="2018-03" db="EMBL/GenBank/DDBJ databases">
        <title>Whole genome sequencing of Histamine producing bacteria.</title>
        <authorList>
            <person name="Butler K."/>
        </authorList>
    </citation>
    <scope>NUCLEOTIDE SEQUENCE [LARGE SCALE GENOMIC DNA]</scope>
    <source>
        <strain evidence="2 3">DSM 19138</strain>
    </source>
</reference>
<dbReference type="Gene3D" id="3.30.70.1440">
    <property type="entry name" value="Multidrug efflux transporter AcrB pore domain"/>
    <property type="match status" value="1"/>
</dbReference>
<name>A0A2T3NKU2_9GAMM</name>
<dbReference type="Proteomes" id="UP000241346">
    <property type="component" value="Unassembled WGS sequence"/>
</dbReference>
<accession>A0A2T3NKU2</accession>
<dbReference type="Pfam" id="PF00873">
    <property type="entry name" value="ACR_tran"/>
    <property type="match status" value="1"/>
</dbReference>
<dbReference type="GO" id="GO:0042910">
    <property type="term" value="F:xenobiotic transmembrane transporter activity"/>
    <property type="evidence" value="ECO:0007669"/>
    <property type="project" value="TreeGrafter"/>
</dbReference>
<keyword evidence="1" id="KW-0472">Membrane</keyword>
<dbReference type="SUPFAM" id="SSF82714">
    <property type="entry name" value="Multidrug efflux transporter AcrB TolC docking domain, DN and DC subdomains"/>
    <property type="match status" value="2"/>
</dbReference>
<gene>
    <name evidence="2" type="ORF">C9J01_03370</name>
</gene>
<keyword evidence="1" id="KW-0812">Transmembrane</keyword>
<feature type="transmembrane region" description="Helical" evidence="1">
    <location>
        <begin position="1009"/>
        <end position="1033"/>
    </location>
</feature>
<feature type="transmembrane region" description="Helical" evidence="1">
    <location>
        <begin position="355"/>
        <end position="374"/>
    </location>
</feature>
<sequence>MSRTNPNAKSDHLESNQASSYQHKGIIAWFAQNPVAANLLMVGVILVGLFSINSLRKEAFPSLEPSVVTVSVTYDSGDPVQAEEGIAIKIEEALETVSGIKRITSTSDANGSHVSIEKESSYSLDTLLDDVKTKVDAINNLPVEADNPVIDKARMQDHALWIQLYGDTDRGTLQDLAEQLKSDLLSKSAIRDLEIKAKIDPMISVEVNEAKLQAYNLTLSDVSSAINAESSTSIATSLRNGDKTVRLKVSEQAYEIEDFKAIPVVTTDNGSQVLLGDIAKVTDGFEEDTFNLSRYNQQSAMGIQIVMDEYSDVINIVEQAEQVIETWKGSHLLPENVEIESWYDKSTMIKDRLTLLVKNALTGIALVFIVLALFLNIRVAFWVAASLPFVFCGTLFFMTDSFMGLTINEMTTFGFIMALGIVVDDAVVVGESIYSTRRSEGDTLKSTIIGTHKVAAPTIFGVLTTVVAFVSIALVDGNMGQIYAQFGSVVAICLLLSLVESKLILPSHLAHVNTQRSENPGIWSRIQQKAEAGLDWFNFRVYKRVITQALRLRYAVVLGFIALFILVIGMPFTGAVRVAFFPDIAGDTVTAEISMFNDASFGQTQTNLLVLEANAIEVDEKLRATYGGSESAISSVQIIAEEDKSGKVTIELSGDAPYNSDEFADIWLATSEHMEGVKKLKVLSMMEMVDAFKAELKANDEVLLKEAANKLKGQLQAIAGVSGIDDNLDLGEPQYRFELTDQGRALGMDTSTLAQQVLQSFGGDIVQRFQRGKDEVKVRVRYPEEDRQTLADISASRVRTPDGKVVPLTAVANVYSDYQQSEITRIDNQRAVYITAVVNKDVIASNELVSQLQNSIVKELNADYPTVKIDFTGEAEQQKESTDSMQSTFVLALVMIFALLAIPLKSYIQPLIIMVAIPFGIVGAILGHWFNDLTLSILSLNGILALSGVVVNDSLLLVSRFNELIKNQSLSVKEAIEQACTGRLRAVLLTSVTTFAGLSPLLSETSMQAQFLIPAAAALGYGILFATVITLVLTPSLLMIQHDAKQLLGTVMRKLLPQKALPQKVLPQNNQPEMA</sequence>
<protein>
    <submittedName>
        <fullName evidence="2">Acriflavine resistance protein B</fullName>
    </submittedName>
</protein>
<feature type="transmembrane region" description="Helical" evidence="1">
    <location>
        <begin position="552"/>
        <end position="572"/>
    </location>
</feature>
<feature type="transmembrane region" description="Helical" evidence="1">
    <location>
        <begin position="885"/>
        <end position="904"/>
    </location>
</feature>
<dbReference type="Gene3D" id="3.30.70.1320">
    <property type="entry name" value="Multidrug efflux transporter AcrB pore domain like"/>
    <property type="match status" value="1"/>
</dbReference>
<dbReference type="PANTHER" id="PTHR32063:SF33">
    <property type="entry name" value="RND SUPERFAMILY EFFLUX PUMP PERMEASE COMPONENT"/>
    <property type="match status" value="1"/>
</dbReference>
<evidence type="ECO:0000256" key="1">
    <source>
        <dbReference type="SAM" id="Phobius"/>
    </source>
</evidence>